<dbReference type="InterPro" id="IPR000884">
    <property type="entry name" value="TSP1_rpt"/>
</dbReference>
<dbReference type="SUPFAM" id="SSF57424">
    <property type="entry name" value="LDL receptor-like module"/>
    <property type="match status" value="1"/>
</dbReference>
<keyword evidence="3 4" id="KW-1015">Disulfide bond</keyword>
<dbReference type="InterPro" id="IPR036055">
    <property type="entry name" value="LDL_receptor-like_sf"/>
</dbReference>
<evidence type="ECO:0000256" key="4">
    <source>
        <dbReference type="PROSITE-ProRule" id="PRU00124"/>
    </source>
</evidence>
<dbReference type="AlphaFoldDB" id="A0A2T7ND08"/>
<comment type="caution">
    <text evidence="4">Lacks conserved residue(s) required for the propagation of feature annotation.</text>
</comment>
<evidence type="ECO:0000256" key="2">
    <source>
        <dbReference type="ARBA" id="ARBA00022737"/>
    </source>
</evidence>
<dbReference type="CDD" id="cd00112">
    <property type="entry name" value="LDLa"/>
    <property type="match status" value="1"/>
</dbReference>
<dbReference type="PROSITE" id="PS50068">
    <property type="entry name" value="LDLRA_2"/>
    <property type="match status" value="1"/>
</dbReference>
<dbReference type="Gene3D" id="2.20.100.10">
    <property type="entry name" value="Thrombospondin type-1 (TSP1) repeat"/>
    <property type="match status" value="2"/>
</dbReference>
<dbReference type="InterPro" id="IPR036383">
    <property type="entry name" value="TSP1_rpt_sf"/>
</dbReference>
<dbReference type="PANTHER" id="PTHR22906">
    <property type="entry name" value="PROPERDIN"/>
    <property type="match status" value="1"/>
</dbReference>
<keyword evidence="1" id="KW-0245">EGF-like domain</keyword>
<dbReference type="Pfam" id="PF00090">
    <property type="entry name" value="TSP_1"/>
    <property type="match status" value="2"/>
</dbReference>
<reference evidence="5 6" key="1">
    <citation type="submission" date="2018-04" db="EMBL/GenBank/DDBJ databases">
        <title>The genome of golden apple snail Pomacea canaliculata provides insight into stress tolerance and invasive adaptation.</title>
        <authorList>
            <person name="Liu C."/>
            <person name="Liu B."/>
            <person name="Ren Y."/>
            <person name="Zhang Y."/>
            <person name="Wang H."/>
            <person name="Li S."/>
            <person name="Jiang F."/>
            <person name="Yin L."/>
            <person name="Zhang G."/>
            <person name="Qian W."/>
            <person name="Fan W."/>
        </authorList>
    </citation>
    <scope>NUCLEOTIDE SEQUENCE [LARGE SCALE GENOMIC DNA]</scope>
    <source>
        <strain evidence="5">SZHN2017</strain>
        <tissue evidence="5">Muscle</tissue>
    </source>
</reference>
<dbReference type="Proteomes" id="UP000245119">
    <property type="component" value="Linkage Group LG14"/>
</dbReference>
<dbReference type="PANTHER" id="PTHR22906:SF21">
    <property type="entry name" value="SEMA DOMAIN-CONTAINING PROTEIN"/>
    <property type="match status" value="1"/>
</dbReference>
<dbReference type="InterPro" id="IPR002172">
    <property type="entry name" value="LDrepeatLR_classA_rpt"/>
</dbReference>
<dbReference type="PROSITE" id="PS50092">
    <property type="entry name" value="TSP1"/>
    <property type="match status" value="2"/>
</dbReference>
<evidence type="ECO:0000313" key="5">
    <source>
        <dbReference type="EMBL" id="PVD19060.1"/>
    </source>
</evidence>
<dbReference type="InterPro" id="IPR023415">
    <property type="entry name" value="LDLR_class-A_CS"/>
</dbReference>
<dbReference type="FunFam" id="2.20.100.10:FF:000001">
    <property type="entry name" value="semaphorin-5A isoform X1"/>
    <property type="match status" value="1"/>
</dbReference>
<gene>
    <name evidence="5" type="ORF">C0Q70_21619</name>
</gene>
<proteinExistence type="predicted"/>
<dbReference type="PRINTS" id="PR01705">
    <property type="entry name" value="TSP1REPEAT"/>
</dbReference>
<organism evidence="5 6">
    <name type="scientific">Pomacea canaliculata</name>
    <name type="common">Golden apple snail</name>
    <dbReference type="NCBI Taxonomy" id="400727"/>
    <lineage>
        <taxon>Eukaryota</taxon>
        <taxon>Metazoa</taxon>
        <taxon>Spiralia</taxon>
        <taxon>Lophotrochozoa</taxon>
        <taxon>Mollusca</taxon>
        <taxon>Gastropoda</taxon>
        <taxon>Caenogastropoda</taxon>
        <taxon>Architaenioglossa</taxon>
        <taxon>Ampullarioidea</taxon>
        <taxon>Ampullariidae</taxon>
        <taxon>Pomacea</taxon>
    </lineage>
</organism>
<dbReference type="Gene3D" id="4.10.400.10">
    <property type="entry name" value="Low-density Lipoprotein Receptor"/>
    <property type="match status" value="1"/>
</dbReference>
<dbReference type="InterPro" id="IPR052065">
    <property type="entry name" value="Compl_asym_regulator"/>
</dbReference>
<dbReference type="SMART" id="SM00192">
    <property type="entry name" value="LDLa"/>
    <property type="match status" value="1"/>
</dbReference>
<dbReference type="SUPFAM" id="SSF82895">
    <property type="entry name" value="TSP-1 type 1 repeat"/>
    <property type="match status" value="2"/>
</dbReference>
<name>A0A2T7ND08_POMCA</name>
<dbReference type="PROSITE" id="PS01209">
    <property type="entry name" value="LDLRA_1"/>
    <property type="match status" value="1"/>
</dbReference>
<dbReference type="Pfam" id="PF00057">
    <property type="entry name" value="Ldl_recept_a"/>
    <property type="match status" value="1"/>
</dbReference>
<evidence type="ECO:0000256" key="3">
    <source>
        <dbReference type="ARBA" id="ARBA00023157"/>
    </source>
</evidence>
<dbReference type="OrthoDB" id="6051778at2759"/>
<dbReference type="STRING" id="400727.A0A2T7ND08"/>
<evidence type="ECO:0000313" key="6">
    <source>
        <dbReference type="Proteomes" id="UP000245119"/>
    </source>
</evidence>
<evidence type="ECO:0008006" key="7">
    <source>
        <dbReference type="Google" id="ProtNLM"/>
    </source>
</evidence>
<protein>
    <recommendedName>
        <fullName evidence="7">ADAMTS cysteine-rich domain-containing protein</fullName>
    </recommendedName>
</protein>
<dbReference type="EMBL" id="PZQS01000014">
    <property type="protein sequence ID" value="PVD19060.1"/>
    <property type="molecule type" value="Genomic_DNA"/>
</dbReference>
<dbReference type="SMART" id="SM00209">
    <property type="entry name" value="TSP1"/>
    <property type="match status" value="2"/>
</dbReference>
<comment type="caution">
    <text evidence="5">The sequence shown here is derived from an EMBL/GenBank/DDBJ whole genome shotgun (WGS) entry which is preliminary data.</text>
</comment>
<keyword evidence="6" id="KW-1185">Reference proteome</keyword>
<feature type="disulfide bond" evidence="4">
    <location>
        <begin position="259"/>
        <end position="274"/>
    </location>
</feature>
<accession>A0A2T7ND08</accession>
<evidence type="ECO:0000256" key="1">
    <source>
        <dbReference type="ARBA" id="ARBA00022536"/>
    </source>
</evidence>
<keyword evidence="2" id="KW-0677">Repeat</keyword>
<sequence>MIPVLLANVGARARGRGWATMWSTRDLREMTGSRKSRPCVDRDESGVNVGFDLYQRHLEAVENQKVLTWVCGLTLTPVADHKTQDLTPVGELKMALTAKFLQVVSLVLVWCCPQGLPGAMGHWAEWGATSMCSSSCDMGIQTRIRHWVYDNGTVSDFTNSEHATCFLLPCPKNGSWSDWGMFGECSVACGTGMRVRRRDCNSPPPMDGGLYCKGESEQEEECVQKPCPPQPKDFDMASCPQRNFTCENGLMCVAESERCDGTLHCSDGSDEVRCWRFRGGYRIGHVHYSHSGSSHSVYTVLTVFVAILSHGLLAAPH</sequence>